<dbReference type="EMBL" id="CM016560">
    <property type="protein sequence ID" value="TKV90887.1"/>
    <property type="molecule type" value="Genomic_DNA"/>
</dbReference>
<proteinExistence type="predicted"/>
<evidence type="ECO:0000313" key="1">
    <source>
        <dbReference type="EMBL" id="TKV90887.1"/>
    </source>
</evidence>
<dbReference type="AlphaFoldDB" id="A0A4U6SQB5"/>
<evidence type="ECO:0000313" key="2">
    <source>
        <dbReference type="Proteomes" id="UP000298652"/>
    </source>
</evidence>
<sequence>MAVARAPTRAAPARRFLYLLIADGNDGHTLHNIGTSPHPHGPPPPPPMAVVTAVEATRAAGDGEMQMVRRASRCYQYPTNFSYCWAY</sequence>
<dbReference type="Proteomes" id="UP000298652">
    <property type="component" value="Chromosome 9"/>
</dbReference>
<dbReference type="Gramene" id="TKV90887">
    <property type="protein sequence ID" value="TKV90887"/>
    <property type="gene ID" value="SEVIR_9G058250v2"/>
</dbReference>
<organism evidence="1 2">
    <name type="scientific">Setaria viridis</name>
    <name type="common">Green bristlegrass</name>
    <name type="synonym">Setaria italica subsp. viridis</name>
    <dbReference type="NCBI Taxonomy" id="4556"/>
    <lineage>
        <taxon>Eukaryota</taxon>
        <taxon>Viridiplantae</taxon>
        <taxon>Streptophyta</taxon>
        <taxon>Embryophyta</taxon>
        <taxon>Tracheophyta</taxon>
        <taxon>Spermatophyta</taxon>
        <taxon>Magnoliopsida</taxon>
        <taxon>Liliopsida</taxon>
        <taxon>Poales</taxon>
        <taxon>Poaceae</taxon>
        <taxon>PACMAD clade</taxon>
        <taxon>Panicoideae</taxon>
        <taxon>Panicodae</taxon>
        <taxon>Paniceae</taxon>
        <taxon>Cenchrinae</taxon>
        <taxon>Setaria</taxon>
    </lineage>
</organism>
<keyword evidence="2" id="KW-1185">Reference proteome</keyword>
<name>A0A4U6SQB5_SETVI</name>
<accession>A0A4U6SQB5</accession>
<gene>
    <name evidence="1" type="ORF">SEVIR_9G058250v2</name>
</gene>
<reference evidence="1" key="1">
    <citation type="submission" date="2019-03" db="EMBL/GenBank/DDBJ databases">
        <title>WGS assembly of Setaria viridis.</title>
        <authorList>
            <person name="Huang P."/>
            <person name="Jenkins J."/>
            <person name="Grimwood J."/>
            <person name="Barry K."/>
            <person name="Healey A."/>
            <person name="Mamidi S."/>
            <person name="Sreedasyam A."/>
            <person name="Shu S."/>
            <person name="Feldman M."/>
            <person name="Wu J."/>
            <person name="Yu Y."/>
            <person name="Chen C."/>
            <person name="Johnson J."/>
            <person name="Rokhsar D."/>
            <person name="Baxter I."/>
            <person name="Schmutz J."/>
            <person name="Brutnell T."/>
            <person name="Kellogg E."/>
        </authorList>
    </citation>
    <scope>NUCLEOTIDE SEQUENCE [LARGE SCALE GENOMIC DNA]</scope>
</reference>
<protein>
    <submittedName>
        <fullName evidence="1">Uncharacterized protein</fullName>
    </submittedName>
</protein>